<dbReference type="Pfam" id="PF13369">
    <property type="entry name" value="Transglut_core2"/>
    <property type="match status" value="1"/>
</dbReference>
<dbReference type="InterPro" id="IPR032698">
    <property type="entry name" value="SirB1_N"/>
</dbReference>
<comment type="caution">
    <text evidence="2">The sequence shown here is derived from an EMBL/GenBank/DDBJ whole genome shotgun (WGS) entry which is preliminary data.</text>
</comment>
<dbReference type="AlphaFoldDB" id="A0AAD7T6Q0"/>
<dbReference type="PANTHER" id="PTHR31350:SF21">
    <property type="entry name" value="F-BOX ONLY PROTEIN 21"/>
    <property type="match status" value="1"/>
</dbReference>
<protein>
    <recommendedName>
        <fullName evidence="1">Protein SirB1 N-terminal domain-containing protein</fullName>
    </recommendedName>
</protein>
<dbReference type="EMBL" id="JAINUG010000009">
    <property type="protein sequence ID" value="KAJ8415322.1"/>
    <property type="molecule type" value="Genomic_DNA"/>
</dbReference>
<dbReference type="Proteomes" id="UP001221898">
    <property type="component" value="Unassembled WGS sequence"/>
</dbReference>
<keyword evidence="3" id="KW-1185">Reference proteome</keyword>
<dbReference type="PANTHER" id="PTHR31350">
    <property type="entry name" value="SI:DKEY-261L7.2"/>
    <property type="match status" value="1"/>
</dbReference>
<organism evidence="2 3">
    <name type="scientific">Aldrovandia affinis</name>
    <dbReference type="NCBI Taxonomy" id="143900"/>
    <lineage>
        <taxon>Eukaryota</taxon>
        <taxon>Metazoa</taxon>
        <taxon>Chordata</taxon>
        <taxon>Craniata</taxon>
        <taxon>Vertebrata</taxon>
        <taxon>Euteleostomi</taxon>
        <taxon>Actinopterygii</taxon>
        <taxon>Neopterygii</taxon>
        <taxon>Teleostei</taxon>
        <taxon>Notacanthiformes</taxon>
        <taxon>Halosauridae</taxon>
        <taxon>Aldrovandia</taxon>
    </lineage>
</organism>
<sequence length="310" mass="35986">MQSVSHSCKRLRDVCHGRGKVWAHQYQLRWPRLLKHYRQNEPCDWLNEYRTRHVVGLQIRRTVESISKRFFTEVPCVGQVLGDSFAEIESLGAPEHFCEDELISILNSDRRKGLTLKYYAKKILYFLRQQNILRSLKSFLDQPSEQQSAIEGAVLVDQYCNPLAEVSLQSISAQLEEITDKVKKTLRMKNTSHPSLRSNQGDNLVVEDFDLQRQVVGALNSVLYEQLQYKGNECDYYNPLNSYIHQVLLRKTGIPISLSVLYMTLARKLGVHLEPVNFPNHFVLRWCQQRRGSADIYDYIYVDAFGKASN</sequence>
<evidence type="ECO:0000313" key="2">
    <source>
        <dbReference type="EMBL" id="KAJ8415322.1"/>
    </source>
</evidence>
<proteinExistence type="predicted"/>
<name>A0AAD7T6Q0_9TELE</name>
<evidence type="ECO:0000313" key="3">
    <source>
        <dbReference type="Proteomes" id="UP001221898"/>
    </source>
</evidence>
<evidence type="ECO:0000259" key="1">
    <source>
        <dbReference type="Pfam" id="PF13369"/>
    </source>
</evidence>
<reference evidence="2" key="1">
    <citation type="journal article" date="2023" name="Science">
        <title>Genome structures resolve the early diversification of teleost fishes.</title>
        <authorList>
            <person name="Parey E."/>
            <person name="Louis A."/>
            <person name="Montfort J."/>
            <person name="Bouchez O."/>
            <person name="Roques C."/>
            <person name="Iampietro C."/>
            <person name="Lluch J."/>
            <person name="Castinel A."/>
            <person name="Donnadieu C."/>
            <person name="Desvignes T."/>
            <person name="Floi Bucao C."/>
            <person name="Jouanno E."/>
            <person name="Wen M."/>
            <person name="Mejri S."/>
            <person name="Dirks R."/>
            <person name="Jansen H."/>
            <person name="Henkel C."/>
            <person name="Chen W.J."/>
            <person name="Zahm M."/>
            <person name="Cabau C."/>
            <person name="Klopp C."/>
            <person name="Thompson A.W."/>
            <person name="Robinson-Rechavi M."/>
            <person name="Braasch I."/>
            <person name="Lecointre G."/>
            <person name="Bobe J."/>
            <person name="Postlethwait J.H."/>
            <person name="Berthelot C."/>
            <person name="Roest Crollius H."/>
            <person name="Guiguen Y."/>
        </authorList>
    </citation>
    <scope>NUCLEOTIDE SEQUENCE</scope>
    <source>
        <strain evidence="2">NC1722</strain>
    </source>
</reference>
<feature type="domain" description="Protein SirB1 N-terminal" evidence="1">
    <location>
        <begin position="170"/>
        <end position="306"/>
    </location>
</feature>
<gene>
    <name evidence="2" type="ORF">AAFF_G00423020</name>
</gene>
<accession>A0AAD7T6Q0</accession>